<dbReference type="AlphaFoldDB" id="A0A6J6HWF5"/>
<dbReference type="Pfam" id="PF22698">
    <property type="entry name" value="Semialdhyde_dhC_1"/>
    <property type="match status" value="1"/>
</dbReference>
<keyword evidence="5" id="KW-0521">NADP</keyword>
<dbReference type="GO" id="GO:0006526">
    <property type="term" value="P:L-arginine biosynthetic process"/>
    <property type="evidence" value="ECO:0007669"/>
    <property type="project" value="UniProtKB-KW"/>
</dbReference>
<accession>A0A6J6HWF5</accession>
<sequence length="347" mass="36268">MIDVGIIGASGFTGAELLRICANHPELNLVFATGDSQAGTPVRELYPSLAAAWPELVFTPYDPALLAGVDLVFCGLPHGASQDLMPVLRRHVKWVVDLAADFRLQDAALYPTWYGEAHTAPELLPDFVYGLPELFRADLVGAAAVATPGCYPTATALAIAPLISNGLVDTTSIVVDAASGVSGAGRPAKANTTFCAVDEDFTAYGLLDHRHTPEIEQTVARLAGVGAADVSVLFTPHLAPMSRGMLATCYLRPAGTSTTAQLLDLYRSTYRDEQFVIVTDGSPSTKACLGSNSAHVTVRSDDRTGWIVAIAAIDNLTKGASGQAVQCANILAGLPEGTGLSSVGVYP</sequence>
<comment type="pathway">
    <text evidence="1">Amino-acid biosynthesis; L-arginine biosynthesis; N(2)-acetyl-L-ornithine from L-glutamate: step 3/4.</text>
</comment>
<dbReference type="InterPro" id="IPR036291">
    <property type="entry name" value="NAD(P)-bd_dom_sf"/>
</dbReference>
<evidence type="ECO:0000259" key="8">
    <source>
        <dbReference type="SMART" id="SM00859"/>
    </source>
</evidence>
<dbReference type="SUPFAM" id="SSF51735">
    <property type="entry name" value="NAD(P)-binding Rossmann-fold domains"/>
    <property type="match status" value="1"/>
</dbReference>
<dbReference type="EC" id="1.2.1.38" evidence="2"/>
<dbReference type="SUPFAM" id="SSF55347">
    <property type="entry name" value="Glyceraldehyde-3-phosphate dehydrogenase-like, C-terminal domain"/>
    <property type="match status" value="1"/>
</dbReference>
<dbReference type="InterPro" id="IPR050085">
    <property type="entry name" value="AGPR"/>
</dbReference>
<dbReference type="CDD" id="cd23934">
    <property type="entry name" value="AGPR_1_C"/>
    <property type="match status" value="1"/>
</dbReference>
<dbReference type="PANTHER" id="PTHR32338:SF10">
    <property type="entry name" value="N-ACETYL-GAMMA-GLUTAMYL-PHOSPHATE REDUCTASE, CHLOROPLASTIC-RELATED"/>
    <property type="match status" value="1"/>
</dbReference>
<dbReference type="InterPro" id="IPR058924">
    <property type="entry name" value="AGPR_dimerisation_dom"/>
</dbReference>
<evidence type="ECO:0000256" key="5">
    <source>
        <dbReference type="ARBA" id="ARBA00022857"/>
    </source>
</evidence>
<proteinExistence type="inferred from homology"/>
<gene>
    <name evidence="9" type="ORF">UFOPK1835_01468</name>
</gene>
<evidence type="ECO:0000256" key="4">
    <source>
        <dbReference type="ARBA" id="ARBA00022605"/>
    </source>
</evidence>
<dbReference type="HAMAP" id="MF_00150">
    <property type="entry name" value="ArgC_type1"/>
    <property type="match status" value="1"/>
</dbReference>
<dbReference type="InterPro" id="IPR000706">
    <property type="entry name" value="AGPR_type-1"/>
</dbReference>
<keyword evidence="4" id="KW-0028">Amino-acid biosynthesis</keyword>
<dbReference type="InterPro" id="IPR000534">
    <property type="entry name" value="Semialdehyde_DH_NAD-bd"/>
</dbReference>
<evidence type="ECO:0000256" key="3">
    <source>
        <dbReference type="ARBA" id="ARBA00022571"/>
    </source>
</evidence>
<evidence type="ECO:0000256" key="7">
    <source>
        <dbReference type="ARBA" id="ARBA00050557"/>
    </source>
</evidence>
<dbReference type="Gene3D" id="3.30.360.10">
    <property type="entry name" value="Dihydrodipicolinate Reductase, domain 2"/>
    <property type="match status" value="1"/>
</dbReference>
<protein>
    <recommendedName>
        <fullName evidence="2">N-acetyl-gamma-glutamyl-phosphate reductase</fullName>
        <ecNumber evidence="2">1.2.1.38</ecNumber>
    </recommendedName>
</protein>
<dbReference type="PANTHER" id="PTHR32338">
    <property type="entry name" value="N-ACETYL-GAMMA-GLUTAMYL-PHOSPHATE REDUCTASE, CHLOROPLASTIC-RELATED-RELATED"/>
    <property type="match status" value="1"/>
</dbReference>
<dbReference type="CDD" id="cd17895">
    <property type="entry name" value="AGPR_1_N"/>
    <property type="match status" value="1"/>
</dbReference>
<evidence type="ECO:0000256" key="6">
    <source>
        <dbReference type="ARBA" id="ARBA00023002"/>
    </source>
</evidence>
<evidence type="ECO:0000256" key="2">
    <source>
        <dbReference type="ARBA" id="ARBA00013072"/>
    </source>
</evidence>
<dbReference type="InterPro" id="IPR023013">
    <property type="entry name" value="AGPR_AS"/>
</dbReference>
<dbReference type="GO" id="GO:0003942">
    <property type="term" value="F:N-acetyl-gamma-glutamyl-phosphate reductase activity"/>
    <property type="evidence" value="ECO:0007669"/>
    <property type="project" value="UniProtKB-EC"/>
</dbReference>
<keyword evidence="3" id="KW-0055">Arginine biosynthesis</keyword>
<dbReference type="PROSITE" id="PS01224">
    <property type="entry name" value="ARGC"/>
    <property type="match status" value="1"/>
</dbReference>
<dbReference type="FunFam" id="3.30.360.10:FF:000014">
    <property type="entry name" value="N-acetyl-gamma-glutamyl-phosphate reductase"/>
    <property type="match status" value="1"/>
</dbReference>
<dbReference type="EMBL" id="CAEZUP010000069">
    <property type="protein sequence ID" value="CAB4616913.1"/>
    <property type="molecule type" value="Genomic_DNA"/>
</dbReference>
<dbReference type="GO" id="GO:0051287">
    <property type="term" value="F:NAD binding"/>
    <property type="evidence" value="ECO:0007669"/>
    <property type="project" value="InterPro"/>
</dbReference>
<reference evidence="9" key="1">
    <citation type="submission" date="2020-05" db="EMBL/GenBank/DDBJ databases">
        <authorList>
            <person name="Chiriac C."/>
            <person name="Salcher M."/>
            <person name="Ghai R."/>
            <person name="Kavagutti S V."/>
        </authorList>
    </citation>
    <scope>NUCLEOTIDE SEQUENCE</scope>
</reference>
<dbReference type="SMART" id="SM00859">
    <property type="entry name" value="Semialdhyde_dh"/>
    <property type="match status" value="1"/>
</dbReference>
<name>A0A6J6HWF5_9ZZZZ</name>
<dbReference type="NCBIfam" id="TIGR01850">
    <property type="entry name" value="argC"/>
    <property type="match status" value="1"/>
</dbReference>
<evidence type="ECO:0000256" key="1">
    <source>
        <dbReference type="ARBA" id="ARBA00004862"/>
    </source>
</evidence>
<dbReference type="Pfam" id="PF01118">
    <property type="entry name" value="Semialdhyde_dh"/>
    <property type="match status" value="1"/>
</dbReference>
<evidence type="ECO:0000313" key="9">
    <source>
        <dbReference type="EMBL" id="CAB4616913.1"/>
    </source>
</evidence>
<organism evidence="9">
    <name type="scientific">freshwater metagenome</name>
    <dbReference type="NCBI Taxonomy" id="449393"/>
    <lineage>
        <taxon>unclassified sequences</taxon>
        <taxon>metagenomes</taxon>
        <taxon>ecological metagenomes</taxon>
    </lineage>
</organism>
<keyword evidence="6" id="KW-0560">Oxidoreductase</keyword>
<comment type="catalytic activity">
    <reaction evidence="7">
        <text>N-acetyl-L-glutamate 5-semialdehyde + phosphate + NADP(+) = N-acetyl-L-glutamyl 5-phosphate + NADPH + H(+)</text>
        <dbReference type="Rhea" id="RHEA:21588"/>
        <dbReference type="ChEBI" id="CHEBI:15378"/>
        <dbReference type="ChEBI" id="CHEBI:29123"/>
        <dbReference type="ChEBI" id="CHEBI:43474"/>
        <dbReference type="ChEBI" id="CHEBI:57783"/>
        <dbReference type="ChEBI" id="CHEBI:57936"/>
        <dbReference type="ChEBI" id="CHEBI:58349"/>
        <dbReference type="EC" id="1.2.1.38"/>
    </reaction>
</comment>
<feature type="domain" description="Semialdehyde dehydrogenase NAD-binding" evidence="8">
    <location>
        <begin position="3"/>
        <end position="142"/>
    </location>
</feature>
<dbReference type="Gene3D" id="3.40.50.720">
    <property type="entry name" value="NAD(P)-binding Rossmann-like Domain"/>
    <property type="match status" value="1"/>
</dbReference>
<dbReference type="GO" id="GO:0070401">
    <property type="term" value="F:NADP+ binding"/>
    <property type="evidence" value="ECO:0007669"/>
    <property type="project" value="InterPro"/>
</dbReference>